<reference evidence="3" key="1">
    <citation type="journal article" date="2019" name="Int. J. Syst. Evol. Microbiol.">
        <title>The Global Catalogue of Microorganisms (GCM) 10K type strain sequencing project: providing services to taxonomists for standard genome sequencing and annotation.</title>
        <authorList>
            <consortium name="The Broad Institute Genomics Platform"/>
            <consortium name="The Broad Institute Genome Sequencing Center for Infectious Disease"/>
            <person name="Wu L."/>
            <person name="Ma J."/>
        </authorList>
    </citation>
    <scope>NUCLEOTIDE SEQUENCE [LARGE SCALE GENOMIC DNA]</scope>
    <source>
        <strain evidence="3">NBRC 101365</strain>
    </source>
</reference>
<gene>
    <name evidence="2" type="ORF">GCM10007874_49260</name>
</gene>
<evidence type="ECO:0000313" key="3">
    <source>
        <dbReference type="Proteomes" id="UP001156882"/>
    </source>
</evidence>
<comment type="caution">
    <text evidence="2">The sequence shown here is derived from an EMBL/GenBank/DDBJ whole genome shotgun (WGS) entry which is preliminary data.</text>
</comment>
<dbReference type="SMART" id="SM00460">
    <property type="entry name" value="TGc"/>
    <property type="match status" value="1"/>
</dbReference>
<dbReference type="Pfam" id="PF01841">
    <property type="entry name" value="Transglut_core"/>
    <property type="match status" value="1"/>
</dbReference>
<accession>A0ABQ6CP32</accession>
<protein>
    <recommendedName>
        <fullName evidence="1">Transglutaminase-like domain-containing protein</fullName>
    </recommendedName>
</protein>
<organism evidence="2 3">
    <name type="scientific">Labrys miyagiensis</name>
    <dbReference type="NCBI Taxonomy" id="346912"/>
    <lineage>
        <taxon>Bacteria</taxon>
        <taxon>Pseudomonadati</taxon>
        <taxon>Pseudomonadota</taxon>
        <taxon>Alphaproteobacteria</taxon>
        <taxon>Hyphomicrobiales</taxon>
        <taxon>Xanthobacteraceae</taxon>
        <taxon>Labrys</taxon>
    </lineage>
</organism>
<dbReference type="Proteomes" id="UP001156882">
    <property type="component" value="Unassembled WGS sequence"/>
</dbReference>
<evidence type="ECO:0000313" key="2">
    <source>
        <dbReference type="EMBL" id="GLS21909.1"/>
    </source>
</evidence>
<evidence type="ECO:0000259" key="1">
    <source>
        <dbReference type="SMART" id="SM00460"/>
    </source>
</evidence>
<dbReference type="RefSeq" id="WP_284314900.1">
    <property type="nucleotide sequence ID" value="NZ_BSPC01000054.1"/>
</dbReference>
<keyword evidence="3" id="KW-1185">Reference proteome</keyword>
<dbReference type="InterPro" id="IPR038765">
    <property type="entry name" value="Papain-like_cys_pep_sf"/>
</dbReference>
<proteinExistence type="predicted"/>
<dbReference type="PANTHER" id="PTHR33490:SF6">
    <property type="entry name" value="SLL1049 PROTEIN"/>
    <property type="match status" value="1"/>
</dbReference>
<dbReference type="EMBL" id="BSPC01000054">
    <property type="protein sequence ID" value="GLS21909.1"/>
    <property type="molecule type" value="Genomic_DNA"/>
</dbReference>
<dbReference type="InterPro" id="IPR002931">
    <property type="entry name" value="Transglutaminase-like"/>
</dbReference>
<dbReference type="SUPFAM" id="SSF54001">
    <property type="entry name" value="Cysteine proteinases"/>
    <property type="match status" value="1"/>
</dbReference>
<feature type="domain" description="Transglutaminase-like" evidence="1">
    <location>
        <begin position="266"/>
        <end position="327"/>
    </location>
</feature>
<dbReference type="Gene3D" id="3.10.620.30">
    <property type="match status" value="1"/>
</dbReference>
<dbReference type="PANTHER" id="PTHR33490">
    <property type="entry name" value="BLR5614 PROTEIN-RELATED"/>
    <property type="match status" value="1"/>
</dbReference>
<name>A0ABQ6CP32_9HYPH</name>
<sequence>MMRGIDFRDHYRNFPEQLIVNMLVVKGWAHEADRSQAEAATRQALERWIDIGLGVRHGDHERMFDPVEVINFLKWAGVNERDTFWADRYVATERRLTDDLASLGESETFKVVFRRSFHIREGADRARLRMPLPLASPHLVDLVISPFAETPGDVSLHVSAGRLEARVSALRPGDLTIGAELSFKALRRPVGTTEQLSEKEFELYLRPNEGLIVVSERIKALARSLTVQARTSAEALRSFWDFILDEFFIGSIHYDQVDVQQPCDWALEAGWCDCQLASALFVALCRANNIPARLTGGYMLYRPAPANHYWAEAWLDGRGWTPFDFLSWDLSRGGRDAQWRDRCFGRLDPRMTTQAMPLAFTGALGIPMPADFIVVPTAGPGGFEIPLFGADGNAVYSDLIEFRT</sequence>